<protein>
    <recommendedName>
        <fullName evidence="7">Amidophosphoribosyltransferase</fullName>
        <shortName evidence="7">ATase</shortName>
        <ecNumber evidence="7">2.4.2.14</ecNumber>
    </recommendedName>
    <alternativeName>
        <fullName evidence="7">Glutamine phosphoribosylpyrophosphate amidotransferase</fullName>
        <shortName evidence="7">GPATase</shortName>
    </alternativeName>
</protein>
<gene>
    <name evidence="7 10" type="primary">purF</name>
    <name evidence="10" type="ORF">ERS852473_00662</name>
</gene>
<reference evidence="10 11" key="1">
    <citation type="submission" date="2015-09" db="EMBL/GenBank/DDBJ databases">
        <authorList>
            <consortium name="Pathogen Informatics"/>
            <person name="Wu L."/>
            <person name="Ma J."/>
        </authorList>
    </citation>
    <scope>NUCLEOTIDE SEQUENCE [LARGE SCALE GENOMIC DNA]</scope>
    <source>
        <strain evidence="10 11">2789STDY5834858</strain>
    </source>
</reference>
<evidence type="ECO:0000256" key="1">
    <source>
        <dbReference type="ARBA" id="ARBA00005209"/>
    </source>
</evidence>
<keyword evidence="5 7" id="KW-0658">Purine biosynthesis</keyword>
<dbReference type="CDD" id="cd06223">
    <property type="entry name" value="PRTases_typeI"/>
    <property type="match status" value="1"/>
</dbReference>
<dbReference type="InterPro" id="IPR029055">
    <property type="entry name" value="Ntn_hydrolases_N"/>
</dbReference>
<keyword evidence="3 7" id="KW-0328">Glycosyltransferase</keyword>
<dbReference type="Gene3D" id="3.40.50.2020">
    <property type="match status" value="1"/>
</dbReference>
<evidence type="ECO:0000313" key="10">
    <source>
        <dbReference type="EMBL" id="CUN62440.1"/>
    </source>
</evidence>
<comment type="catalytic activity">
    <reaction evidence="7 8">
        <text>5-phospho-beta-D-ribosylamine + L-glutamate + diphosphate = 5-phospho-alpha-D-ribose 1-diphosphate + L-glutamine + H2O</text>
        <dbReference type="Rhea" id="RHEA:14905"/>
        <dbReference type="ChEBI" id="CHEBI:15377"/>
        <dbReference type="ChEBI" id="CHEBI:29985"/>
        <dbReference type="ChEBI" id="CHEBI:33019"/>
        <dbReference type="ChEBI" id="CHEBI:58017"/>
        <dbReference type="ChEBI" id="CHEBI:58359"/>
        <dbReference type="ChEBI" id="CHEBI:58681"/>
        <dbReference type="EC" id="2.4.2.14"/>
    </reaction>
</comment>
<name>A0ABP2AN24_SARVE</name>
<dbReference type="PANTHER" id="PTHR11907">
    <property type="entry name" value="AMIDOPHOSPHORIBOSYLTRANSFERASE"/>
    <property type="match status" value="1"/>
</dbReference>
<dbReference type="InterPro" id="IPR000836">
    <property type="entry name" value="PRTase_dom"/>
</dbReference>
<evidence type="ECO:0000256" key="2">
    <source>
        <dbReference type="ARBA" id="ARBA00010138"/>
    </source>
</evidence>
<evidence type="ECO:0000259" key="9">
    <source>
        <dbReference type="PROSITE" id="PS51278"/>
    </source>
</evidence>
<evidence type="ECO:0000256" key="5">
    <source>
        <dbReference type="ARBA" id="ARBA00022755"/>
    </source>
</evidence>
<comment type="similarity">
    <text evidence="2 7 8">In the C-terminal section; belongs to the purine/pyrimidine phosphoribosyltransferase family.</text>
</comment>
<feature type="active site" description="Nucleophile" evidence="7">
    <location>
        <position position="13"/>
    </location>
</feature>
<dbReference type="HAMAP" id="MF_01931">
    <property type="entry name" value="PurF"/>
    <property type="match status" value="1"/>
</dbReference>
<organism evidence="10 11">
    <name type="scientific">Sarcina ventriculi</name>
    <name type="common">Clostridium ventriculi</name>
    <dbReference type="NCBI Taxonomy" id="1267"/>
    <lineage>
        <taxon>Bacteria</taxon>
        <taxon>Bacillati</taxon>
        <taxon>Bacillota</taxon>
        <taxon>Clostridia</taxon>
        <taxon>Eubacteriales</taxon>
        <taxon>Clostridiaceae</taxon>
        <taxon>Sarcina</taxon>
    </lineage>
</organism>
<dbReference type="SUPFAM" id="SSF56235">
    <property type="entry name" value="N-terminal nucleophile aminohydrolases (Ntn hydrolases)"/>
    <property type="match status" value="1"/>
</dbReference>
<dbReference type="SUPFAM" id="SSF53271">
    <property type="entry name" value="PRTase-like"/>
    <property type="match status" value="1"/>
</dbReference>
<evidence type="ECO:0000256" key="3">
    <source>
        <dbReference type="ARBA" id="ARBA00022676"/>
    </source>
</evidence>
<dbReference type="PROSITE" id="PS51278">
    <property type="entry name" value="GATASE_TYPE_2"/>
    <property type="match status" value="1"/>
</dbReference>
<dbReference type="PIRSF" id="PIRSF000485">
    <property type="entry name" value="Amd_phspho_trans"/>
    <property type="match status" value="1"/>
</dbReference>
<feature type="domain" description="Glutamine amidotransferase type-2" evidence="9">
    <location>
        <begin position="13"/>
        <end position="252"/>
    </location>
</feature>
<dbReference type="Proteomes" id="UP000095488">
    <property type="component" value="Unassembled WGS sequence"/>
</dbReference>
<accession>A0ABP2AN24</accession>
<keyword evidence="11" id="KW-1185">Reference proteome</keyword>
<evidence type="ECO:0000256" key="7">
    <source>
        <dbReference type="HAMAP-Rule" id="MF_01931"/>
    </source>
</evidence>
<dbReference type="InterPro" id="IPR035584">
    <property type="entry name" value="PurF_N"/>
</dbReference>
<feature type="binding site" evidence="7">
    <location>
        <position position="467"/>
    </location>
    <ligand>
        <name>[4Fe-4S] cluster</name>
        <dbReference type="ChEBI" id="CHEBI:49883"/>
    </ligand>
</feature>
<evidence type="ECO:0000313" key="11">
    <source>
        <dbReference type="Proteomes" id="UP000095488"/>
    </source>
</evidence>
<dbReference type="Pfam" id="PF00156">
    <property type="entry name" value="Pribosyltran"/>
    <property type="match status" value="1"/>
</dbReference>
<keyword evidence="7" id="KW-0408">Iron</keyword>
<comment type="pathway">
    <text evidence="1 7 8">Purine metabolism; IMP biosynthesis via de novo pathway; N(1)-(5-phospho-D-ribosyl)glycinamide from 5-phospho-alpha-D-ribose 1-diphosphate: step 1/2.</text>
</comment>
<keyword evidence="7" id="KW-0004">4Fe-4S</keyword>
<dbReference type="CDD" id="cd00715">
    <property type="entry name" value="GPATase_N"/>
    <property type="match status" value="1"/>
</dbReference>
<dbReference type="EMBL" id="CYZR01000002">
    <property type="protein sequence ID" value="CUN62440.1"/>
    <property type="molecule type" value="Genomic_DNA"/>
</dbReference>
<feature type="binding site" evidence="7">
    <location>
        <position position="414"/>
    </location>
    <ligand>
        <name>[4Fe-4S] cluster</name>
        <dbReference type="ChEBI" id="CHEBI:49883"/>
    </ligand>
</feature>
<feature type="binding site" evidence="7">
    <location>
        <position position="315"/>
    </location>
    <ligand>
        <name>Mg(2+)</name>
        <dbReference type="ChEBI" id="CHEBI:18420"/>
    </ligand>
</feature>
<comment type="caution">
    <text evidence="10">The sequence shown here is derived from an EMBL/GenBank/DDBJ whole genome shotgun (WGS) entry which is preliminary data.</text>
</comment>
<keyword evidence="4 7" id="KW-0808">Transferase</keyword>
<evidence type="ECO:0000256" key="6">
    <source>
        <dbReference type="ARBA" id="ARBA00022962"/>
    </source>
</evidence>
<dbReference type="InterPro" id="IPR029057">
    <property type="entry name" value="PRTase-like"/>
</dbReference>
<sequence length="487" mass="53639">MYDAINDKLKEECGVFGIYSKDKTLDVASYTYYGLYALQHRGQESAGITVSNGFIMETHKNLGLLTEAFCKDDLNKLKESLRVSHEELEKQDTEVLGNISIGHVRYSTTGSTKIENCQPLVSRSKLGSIAIAHNGNLVNADIIRELLEDSGSVFHTTIDSEVIINLIVRNAKKGIKTAVFNATQAIRGSFALVIMAEGKLIGIRDPHGIRPLCLGHIDGNYILASESCALDTIGAEFIRDIEPGEIVVIDENGIDSIKYSEKTQCETCSFEYIYFARPDSVMDGINVHEFRVKSGEMLYKQSPVEADIVVGVPDSGLACAIGYSNVSGIPFDPGFVKNRYVGRTFITPNQEMRERAVSVKLNPLKANVKGKRVILIDDSIVRGTTSKHLVESLRRAGAKEVHFRVASPAVKNPCYFGIDTSYRSELIGANNSQEDIREMIGADSLDYLSMENLLKALGEDKGFCLGCFNGVYPVSTPIETDKNHLER</sequence>
<dbReference type="GO" id="GO:0004044">
    <property type="term" value="F:amidophosphoribosyltransferase activity"/>
    <property type="evidence" value="ECO:0007669"/>
    <property type="project" value="UniProtKB-EC"/>
</dbReference>
<proteinExistence type="inferred from homology"/>
<dbReference type="EC" id="2.4.2.14" evidence="7"/>
<keyword evidence="6 7" id="KW-0315">Glutamine amidotransferase</keyword>
<dbReference type="RefSeq" id="WP_082412301.1">
    <property type="nucleotide sequence ID" value="NZ_CABIXL010000002.1"/>
</dbReference>
<keyword evidence="7" id="KW-0460">Magnesium</keyword>
<feature type="binding site" evidence="7">
    <location>
        <position position="377"/>
    </location>
    <ligand>
        <name>Mg(2+)</name>
        <dbReference type="ChEBI" id="CHEBI:18420"/>
    </ligand>
</feature>
<feature type="binding site" evidence="7">
    <location>
        <position position="378"/>
    </location>
    <ligand>
        <name>Mg(2+)</name>
        <dbReference type="ChEBI" id="CHEBI:18420"/>
    </ligand>
</feature>
<dbReference type="InterPro" id="IPR017932">
    <property type="entry name" value="GATase_2_dom"/>
</dbReference>
<evidence type="ECO:0000256" key="8">
    <source>
        <dbReference type="PIRNR" id="PIRNR000485"/>
    </source>
</evidence>
<keyword evidence="7" id="KW-0479">Metal-binding</keyword>
<feature type="binding site" evidence="7">
    <location>
        <position position="268"/>
    </location>
    <ligand>
        <name>[4Fe-4S] cluster</name>
        <dbReference type="ChEBI" id="CHEBI:49883"/>
    </ligand>
</feature>
<keyword evidence="7" id="KW-0411">Iron-sulfur</keyword>
<feature type="binding site" evidence="7">
    <location>
        <position position="464"/>
    </location>
    <ligand>
        <name>[4Fe-4S] cluster</name>
        <dbReference type="ChEBI" id="CHEBI:49883"/>
    </ligand>
</feature>
<comment type="cofactor">
    <cofactor evidence="7">
        <name>[4Fe-4S] cluster</name>
        <dbReference type="ChEBI" id="CHEBI:49883"/>
    </cofactor>
    <text evidence="7">Binds 1 [4Fe-4S] cluster per subunit.</text>
</comment>
<evidence type="ECO:0000256" key="4">
    <source>
        <dbReference type="ARBA" id="ARBA00022679"/>
    </source>
</evidence>
<dbReference type="Gene3D" id="3.60.20.10">
    <property type="entry name" value="Glutamine Phosphoribosylpyrophosphate, subunit 1, domain 1"/>
    <property type="match status" value="1"/>
</dbReference>
<dbReference type="NCBIfam" id="TIGR01134">
    <property type="entry name" value="purF"/>
    <property type="match status" value="1"/>
</dbReference>
<comment type="function">
    <text evidence="7">Catalyzes the formation of phosphoribosylamine from phosphoribosylpyrophosphate (PRPP) and glutamine.</text>
</comment>
<comment type="cofactor">
    <cofactor evidence="7">
        <name>Mg(2+)</name>
        <dbReference type="ChEBI" id="CHEBI:18420"/>
    </cofactor>
    <text evidence="7">Binds 1 Mg(2+) ion per subunit.</text>
</comment>
<dbReference type="InterPro" id="IPR005854">
    <property type="entry name" value="PurF"/>
</dbReference>
<dbReference type="Pfam" id="PF13522">
    <property type="entry name" value="GATase_6"/>
    <property type="match status" value="1"/>
</dbReference>